<dbReference type="GO" id="GO:0004029">
    <property type="term" value="F:aldehyde dehydrogenase (NAD+) activity"/>
    <property type="evidence" value="ECO:0007669"/>
    <property type="project" value="TreeGrafter"/>
</dbReference>
<evidence type="ECO:0000256" key="1">
    <source>
        <dbReference type="ARBA" id="ARBA00023002"/>
    </source>
</evidence>
<protein>
    <submittedName>
        <fullName evidence="2">Uncharacterized protein</fullName>
    </submittedName>
</protein>
<dbReference type="PANTHER" id="PTHR43570:SF16">
    <property type="entry name" value="ALDEHYDE DEHYDROGENASE TYPE III, ISOFORM Q"/>
    <property type="match status" value="1"/>
</dbReference>
<accession>A0A8H6LXA1</accession>
<proteinExistence type="predicted"/>
<dbReference type="AlphaFoldDB" id="A0A8H6LXA1"/>
<dbReference type="Gene3D" id="3.40.605.10">
    <property type="entry name" value="Aldehyde Dehydrogenase, Chain A, domain 1"/>
    <property type="match status" value="1"/>
</dbReference>
<dbReference type="OrthoDB" id="440325at2759"/>
<dbReference type="InterPro" id="IPR016162">
    <property type="entry name" value="Ald_DH_N"/>
</dbReference>
<comment type="caution">
    <text evidence="2">The sequence shown here is derived from an EMBL/GenBank/DDBJ whole genome shotgun (WGS) entry which is preliminary data.</text>
</comment>
<gene>
    <name evidence="2" type="ORF">DFP72DRAFT_1177263</name>
</gene>
<keyword evidence="3" id="KW-1185">Reference proteome</keyword>
<evidence type="ECO:0000313" key="3">
    <source>
        <dbReference type="Proteomes" id="UP000521943"/>
    </source>
</evidence>
<sequence>MLYTNMTTPLSEIDELDQGKPRLEVMMAKMGAVIGRALTGAMELESWVGCEKDPVELPTFQPLCGAIAAACPALIKPSEVFPTFSKLLAELVPKYLDSAAYRLALGGILQITRILELTWAPTFHTGNSSVVRIISAAAGKYLTPMTLELGRKSPALLYGRNRGEEELRVVRRSIRVTLDYVVPIAGVEELGGKVNLTNGANGDSKLQGGDLPALLDDQMFLFSSKCDAMWRQRGVG</sequence>
<reference evidence="2 3" key="1">
    <citation type="submission" date="2020-07" db="EMBL/GenBank/DDBJ databases">
        <title>Comparative genomics of pyrophilous fungi reveals a link between fire events and developmental genes.</title>
        <authorList>
            <consortium name="DOE Joint Genome Institute"/>
            <person name="Steindorff A.S."/>
            <person name="Carver A."/>
            <person name="Calhoun S."/>
            <person name="Stillman K."/>
            <person name="Liu H."/>
            <person name="Lipzen A."/>
            <person name="Pangilinan J."/>
            <person name="Labutti K."/>
            <person name="Bruns T.D."/>
            <person name="Grigoriev I.V."/>
        </authorList>
    </citation>
    <scope>NUCLEOTIDE SEQUENCE [LARGE SCALE GENOMIC DNA]</scope>
    <source>
        <strain evidence="2 3">CBS 144469</strain>
    </source>
</reference>
<dbReference type="Proteomes" id="UP000521943">
    <property type="component" value="Unassembled WGS sequence"/>
</dbReference>
<dbReference type="InterPro" id="IPR012394">
    <property type="entry name" value="Aldehyde_DH_NAD(P)"/>
</dbReference>
<dbReference type="SUPFAM" id="SSF53720">
    <property type="entry name" value="ALDH-like"/>
    <property type="match status" value="1"/>
</dbReference>
<evidence type="ECO:0000313" key="2">
    <source>
        <dbReference type="EMBL" id="KAF6744062.1"/>
    </source>
</evidence>
<dbReference type="EMBL" id="JACGCI010000127">
    <property type="protein sequence ID" value="KAF6744062.1"/>
    <property type="molecule type" value="Genomic_DNA"/>
</dbReference>
<dbReference type="InterPro" id="IPR016161">
    <property type="entry name" value="Ald_DH/histidinol_DH"/>
</dbReference>
<keyword evidence="1" id="KW-0560">Oxidoreductase</keyword>
<dbReference type="PANTHER" id="PTHR43570">
    <property type="entry name" value="ALDEHYDE DEHYDROGENASE"/>
    <property type="match status" value="1"/>
</dbReference>
<dbReference type="GO" id="GO:0005737">
    <property type="term" value="C:cytoplasm"/>
    <property type="evidence" value="ECO:0007669"/>
    <property type="project" value="TreeGrafter"/>
</dbReference>
<dbReference type="GO" id="GO:0006081">
    <property type="term" value="P:aldehyde metabolic process"/>
    <property type="evidence" value="ECO:0007669"/>
    <property type="project" value="InterPro"/>
</dbReference>
<organism evidence="2 3">
    <name type="scientific">Ephemerocybe angulata</name>
    <dbReference type="NCBI Taxonomy" id="980116"/>
    <lineage>
        <taxon>Eukaryota</taxon>
        <taxon>Fungi</taxon>
        <taxon>Dikarya</taxon>
        <taxon>Basidiomycota</taxon>
        <taxon>Agaricomycotina</taxon>
        <taxon>Agaricomycetes</taxon>
        <taxon>Agaricomycetidae</taxon>
        <taxon>Agaricales</taxon>
        <taxon>Agaricineae</taxon>
        <taxon>Psathyrellaceae</taxon>
        <taxon>Ephemerocybe</taxon>
    </lineage>
</organism>
<name>A0A8H6LXA1_9AGAR</name>